<dbReference type="Proteomes" id="UP001157502">
    <property type="component" value="Chromosome 19"/>
</dbReference>
<evidence type="ECO:0000313" key="1">
    <source>
        <dbReference type="EMBL" id="KAJ7997095.1"/>
    </source>
</evidence>
<keyword evidence="2" id="KW-1185">Reference proteome</keyword>
<sequence>MVARWKLSHHYGSLVQHMGFQVTKKTHVIRVQPRLGFSCLYSMLLYISVLQTTVHLNEAQVHLCTWVSECHSRE</sequence>
<reference evidence="1" key="1">
    <citation type="submission" date="2021-05" db="EMBL/GenBank/DDBJ databases">
        <authorList>
            <person name="Pan Q."/>
            <person name="Jouanno E."/>
            <person name="Zahm M."/>
            <person name="Klopp C."/>
            <person name="Cabau C."/>
            <person name="Louis A."/>
            <person name="Berthelot C."/>
            <person name="Parey E."/>
            <person name="Roest Crollius H."/>
            <person name="Montfort J."/>
            <person name="Robinson-Rechavi M."/>
            <person name="Bouchez O."/>
            <person name="Lampietro C."/>
            <person name="Lopez Roques C."/>
            <person name="Donnadieu C."/>
            <person name="Postlethwait J."/>
            <person name="Bobe J."/>
            <person name="Dillon D."/>
            <person name="Chandos A."/>
            <person name="von Hippel F."/>
            <person name="Guiguen Y."/>
        </authorList>
    </citation>
    <scope>NUCLEOTIDE SEQUENCE</scope>
    <source>
        <strain evidence="1">YG-Jan2019</strain>
    </source>
</reference>
<protein>
    <submittedName>
        <fullName evidence="1">Uncharacterized protein</fullName>
    </submittedName>
</protein>
<organism evidence="1 2">
    <name type="scientific">Dallia pectoralis</name>
    <name type="common">Alaska blackfish</name>
    <dbReference type="NCBI Taxonomy" id="75939"/>
    <lineage>
        <taxon>Eukaryota</taxon>
        <taxon>Metazoa</taxon>
        <taxon>Chordata</taxon>
        <taxon>Craniata</taxon>
        <taxon>Vertebrata</taxon>
        <taxon>Euteleostomi</taxon>
        <taxon>Actinopterygii</taxon>
        <taxon>Neopterygii</taxon>
        <taxon>Teleostei</taxon>
        <taxon>Protacanthopterygii</taxon>
        <taxon>Esociformes</taxon>
        <taxon>Umbridae</taxon>
        <taxon>Dallia</taxon>
    </lineage>
</organism>
<name>A0ACC2G0Q5_DALPE</name>
<gene>
    <name evidence="1" type="ORF">DPEC_G00225360</name>
</gene>
<evidence type="ECO:0000313" key="2">
    <source>
        <dbReference type="Proteomes" id="UP001157502"/>
    </source>
</evidence>
<comment type="caution">
    <text evidence="1">The sequence shown here is derived from an EMBL/GenBank/DDBJ whole genome shotgun (WGS) entry which is preliminary data.</text>
</comment>
<accession>A0ACC2G0Q5</accession>
<proteinExistence type="predicted"/>
<dbReference type="EMBL" id="CM055746">
    <property type="protein sequence ID" value="KAJ7997095.1"/>
    <property type="molecule type" value="Genomic_DNA"/>
</dbReference>